<accession>A0A4R6XVU7</accession>
<evidence type="ECO:0000313" key="3">
    <source>
        <dbReference type="Proteomes" id="UP000295724"/>
    </source>
</evidence>
<reference evidence="2 3" key="1">
    <citation type="submission" date="2019-03" db="EMBL/GenBank/DDBJ databases">
        <title>Genomic Encyclopedia of Type Strains, Phase IV (KMG-IV): sequencing the most valuable type-strain genomes for metagenomic binning, comparative biology and taxonomic classification.</title>
        <authorList>
            <person name="Goeker M."/>
        </authorList>
    </citation>
    <scope>NUCLEOTIDE SEQUENCE [LARGE SCALE GENOMIC DNA]</scope>
    <source>
        <strain evidence="2 3">DSM 25488</strain>
    </source>
</reference>
<gene>
    <name evidence="2" type="ORF">C8D91_0832</name>
</gene>
<keyword evidence="1" id="KW-1133">Transmembrane helix</keyword>
<evidence type="ECO:0000313" key="2">
    <source>
        <dbReference type="EMBL" id="TDR22344.1"/>
    </source>
</evidence>
<name>A0A4R6XVU7_9GAMM</name>
<dbReference type="EMBL" id="SNZB01000002">
    <property type="protein sequence ID" value="TDR22344.1"/>
    <property type="molecule type" value="Genomic_DNA"/>
</dbReference>
<organism evidence="2 3">
    <name type="scientific">Marinicella litoralis</name>
    <dbReference type="NCBI Taxonomy" id="644220"/>
    <lineage>
        <taxon>Bacteria</taxon>
        <taxon>Pseudomonadati</taxon>
        <taxon>Pseudomonadota</taxon>
        <taxon>Gammaproteobacteria</taxon>
        <taxon>Lysobacterales</taxon>
        <taxon>Marinicellaceae</taxon>
        <taxon>Marinicella</taxon>
    </lineage>
</organism>
<dbReference type="OrthoDB" id="6388784at2"/>
<proteinExistence type="predicted"/>
<dbReference type="RefSeq" id="WP_099018995.1">
    <property type="nucleotide sequence ID" value="NZ_NIHB01000002.1"/>
</dbReference>
<keyword evidence="1" id="KW-0812">Transmembrane</keyword>
<keyword evidence="1" id="KW-0472">Membrane</keyword>
<feature type="transmembrane region" description="Helical" evidence="1">
    <location>
        <begin position="15"/>
        <end position="36"/>
    </location>
</feature>
<keyword evidence="3" id="KW-1185">Reference proteome</keyword>
<dbReference type="Proteomes" id="UP000295724">
    <property type="component" value="Unassembled WGS sequence"/>
</dbReference>
<comment type="caution">
    <text evidence="2">The sequence shown here is derived from an EMBL/GenBank/DDBJ whole genome shotgun (WGS) entry which is preliminary data.</text>
</comment>
<evidence type="ECO:0000256" key="1">
    <source>
        <dbReference type="SAM" id="Phobius"/>
    </source>
</evidence>
<dbReference type="AlphaFoldDB" id="A0A4R6XVU7"/>
<sequence>MLLRSVTKHVKEQNWFAVFIDFFIVVVGVFIGIQVANWNEDRSERSLETKYLERIYLDAERSIKETSFDIDWADDRIRTEKVVLNALQSKQLEPELQDTFDRGLAFFGYATESNRSLLSIKELQSSGKMSIIKDIELRELIGNLEFQFMTREKHSLHLRELRRKQLNEVSAYWKFIKSDFEPKGVTQLEYDFAALANNTEFINRLSHMNMVVQIHRRNQLRDIDDLMVLKDAIAATLGYVPDKLESSLKNYTQDWGKD</sequence>
<protein>
    <submittedName>
        <fullName evidence="2">Uncharacterized protein</fullName>
    </submittedName>
</protein>